<name>A0A1D1ZCJ1_9ARAE</name>
<proteinExistence type="predicted"/>
<protein>
    <submittedName>
        <fullName evidence="2">Monocarboxylate transporter 7</fullName>
    </submittedName>
</protein>
<dbReference type="EMBL" id="GDJX01003298">
    <property type="protein sequence ID" value="JAT64638.1"/>
    <property type="molecule type" value="Transcribed_RNA"/>
</dbReference>
<evidence type="ECO:0000256" key="1">
    <source>
        <dbReference type="SAM" id="MobiDB-lite"/>
    </source>
</evidence>
<reference evidence="2" key="1">
    <citation type="submission" date="2015-07" db="EMBL/GenBank/DDBJ databases">
        <title>Transcriptome Assembly of Anthurium amnicola.</title>
        <authorList>
            <person name="Suzuki J."/>
        </authorList>
    </citation>
    <scope>NUCLEOTIDE SEQUENCE</scope>
</reference>
<gene>
    <name evidence="2" type="primary">SLC16A6</name>
    <name evidence="2" type="ORF">g.91485</name>
</gene>
<feature type="region of interest" description="Disordered" evidence="1">
    <location>
        <begin position="45"/>
        <end position="65"/>
    </location>
</feature>
<organism evidence="2">
    <name type="scientific">Anthurium amnicola</name>
    <dbReference type="NCBI Taxonomy" id="1678845"/>
    <lineage>
        <taxon>Eukaryota</taxon>
        <taxon>Viridiplantae</taxon>
        <taxon>Streptophyta</taxon>
        <taxon>Embryophyta</taxon>
        <taxon>Tracheophyta</taxon>
        <taxon>Spermatophyta</taxon>
        <taxon>Magnoliopsida</taxon>
        <taxon>Liliopsida</taxon>
        <taxon>Araceae</taxon>
        <taxon>Pothoideae</taxon>
        <taxon>Potheae</taxon>
        <taxon>Anthurium</taxon>
    </lineage>
</organism>
<feature type="non-terminal residue" evidence="2">
    <location>
        <position position="1"/>
    </location>
</feature>
<dbReference type="AlphaFoldDB" id="A0A1D1ZCJ1"/>
<evidence type="ECO:0000313" key="2">
    <source>
        <dbReference type="EMBL" id="JAT64638.1"/>
    </source>
</evidence>
<sequence length="167" mass="17386">SLSLSLSPSKPHQLMAAEFVLLSLSSPPTHAPHPLPTHEHLRLEPEARNTSSSPRPSSPKRPQVCHLAPDKLRSIPAAVLGTRRSVNGCFPGCRPPRLLGCGLGAQSPVPTFVSSASPAGFSSAVCWGEASAGTSCGGEPSRSRLLLPGWFSACGCSLKACFQLLGI</sequence>
<accession>A0A1D1ZCJ1</accession>